<keyword evidence="2" id="KW-0274">FAD</keyword>
<gene>
    <name evidence="4" type="ORF">BN869_000013836_1</name>
</gene>
<dbReference type="InterPro" id="IPR036188">
    <property type="entry name" value="FAD/NAD-bd_sf"/>
</dbReference>
<accession>A0A0B7KJK1</accession>
<name>A0A0B7KJK1_BIOOC</name>
<dbReference type="InterPro" id="IPR007867">
    <property type="entry name" value="GMC_OxRtase_C"/>
</dbReference>
<dbReference type="InterPro" id="IPR000172">
    <property type="entry name" value="GMC_OxRdtase_N"/>
</dbReference>
<dbReference type="Gene3D" id="3.50.50.60">
    <property type="entry name" value="FAD/NAD(P)-binding domain"/>
    <property type="match status" value="1"/>
</dbReference>
<dbReference type="SUPFAM" id="SSF51905">
    <property type="entry name" value="FAD/NAD(P)-binding domain"/>
    <property type="match status" value="1"/>
</dbReference>
<dbReference type="InterPro" id="IPR012132">
    <property type="entry name" value="GMC_OxRdtase"/>
</dbReference>
<reference evidence="4" key="1">
    <citation type="submission" date="2015-01" db="EMBL/GenBank/DDBJ databases">
        <authorList>
            <person name="Durling Mikael"/>
        </authorList>
    </citation>
    <scope>NUCLEOTIDE SEQUENCE</scope>
</reference>
<dbReference type="Gene3D" id="3.30.410.40">
    <property type="match status" value="1"/>
</dbReference>
<protein>
    <recommendedName>
        <fullName evidence="3">Glucose-methanol-choline oxidoreductase N-terminal domain-containing protein</fullName>
    </recommendedName>
</protein>
<feature type="binding site" evidence="2">
    <location>
        <position position="229"/>
    </location>
    <ligand>
        <name>FAD</name>
        <dbReference type="ChEBI" id="CHEBI:57692"/>
    </ligand>
</feature>
<keyword evidence="2" id="KW-0285">Flavoprotein</keyword>
<proteinExistence type="inferred from homology"/>
<comment type="cofactor">
    <cofactor evidence="2">
        <name>FAD</name>
        <dbReference type="ChEBI" id="CHEBI:57692"/>
    </cofactor>
</comment>
<dbReference type="PANTHER" id="PTHR11552:SF78">
    <property type="entry name" value="GLUCOSE-METHANOL-CHOLINE OXIDOREDUCTASE N-TERMINAL DOMAIN-CONTAINING PROTEIN"/>
    <property type="match status" value="1"/>
</dbReference>
<dbReference type="GO" id="GO:0016614">
    <property type="term" value="F:oxidoreductase activity, acting on CH-OH group of donors"/>
    <property type="evidence" value="ECO:0007669"/>
    <property type="project" value="InterPro"/>
</dbReference>
<dbReference type="SUPFAM" id="SSF54373">
    <property type="entry name" value="FAD-linked reductases, C-terminal domain"/>
    <property type="match status" value="1"/>
</dbReference>
<dbReference type="PROSITE" id="PS51257">
    <property type="entry name" value="PROKAR_LIPOPROTEIN"/>
    <property type="match status" value="1"/>
</dbReference>
<dbReference type="PANTHER" id="PTHR11552">
    <property type="entry name" value="GLUCOSE-METHANOL-CHOLINE GMC OXIDOREDUCTASE"/>
    <property type="match status" value="1"/>
</dbReference>
<dbReference type="PROSITE" id="PS00624">
    <property type="entry name" value="GMC_OXRED_2"/>
    <property type="match status" value="1"/>
</dbReference>
<dbReference type="Pfam" id="PF00732">
    <property type="entry name" value="GMC_oxred_N"/>
    <property type="match status" value="1"/>
</dbReference>
<dbReference type="PIRSF" id="PIRSF000137">
    <property type="entry name" value="Alcohol_oxidase"/>
    <property type="match status" value="1"/>
</dbReference>
<dbReference type="Pfam" id="PF05199">
    <property type="entry name" value="GMC_oxred_C"/>
    <property type="match status" value="1"/>
</dbReference>
<dbReference type="EMBL" id="CDPU01000145">
    <property type="protein sequence ID" value="CEO57778.1"/>
    <property type="molecule type" value="Genomic_DNA"/>
</dbReference>
<comment type="similarity">
    <text evidence="1">Belongs to the GMC oxidoreductase family.</text>
</comment>
<dbReference type="AlphaFoldDB" id="A0A0B7KJK1"/>
<dbReference type="GO" id="GO:0050660">
    <property type="term" value="F:flavin adenine dinucleotide binding"/>
    <property type="evidence" value="ECO:0007669"/>
    <property type="project" value="InterPro"/>
</dbReference>
<feature type="binding site" evidence="2">
    <location>
        <begin position="505"/>
        <end position="506"/>
    </location>
    <ligand>
        <name>FAD</name>
        <dbReference type="ChEBI" id="CHEBI:57692"/>
    </ligand>
</feature>
<organism evidence="4">
    <name type="scientific">Bionectria ochroleuca</name>
    <name type="common">Gliocladium roseum</name>
    <dbReference type="NCBI Taxonomy" id="29856"/>
    <lineage>
        <taxon>Eukaryota</taxon>
        <taxon>Fungi</taxon>
        <taxon>Dikarya</taxon>
        <taxon>Ascomycota</taxon>
        <taxon>Pezizomycotina</taxon>
        <taxon>Sordariomycetes</taxon>
        <taxon>Hypocreomycetidae</taxon>
        <taxon>Hypocreales</taxon>
        <taxon>Bionectriaceae</taxon>
        <taxon>Clonostachys</taxon>
    </lineage>
</organism>
<feature type="domain" description="Glucose-methanol-choline oxidoreductase N-terminal" evidence="3">
    <location>
        <begin position="274"/>
        <end position="288"/>
    </location>
</feature>
<evidence type="ECO:0000259" key="3">
    <source>
        <dbReference type="PROSITE" id="PS00624"/>
    </source>
</evidence>
<evidence type="ECO:0000256" key="2">
    <source>
        <dbReference type="PIRSR" id="PIRSR000137-2"/>
    </source>
</evidence>
<sequence length="573" mass="63385">MGLYTKLPEDIREVDVIVAGGGTAACIVADPSLHILVIEGGQNNYNMPNVIHPALSVTHLLPTSKTAIFYKGNKAKQLAYREPIVASGGTLGGGSSINLMMYTRAQRSDFDSWKAPRWSTENLLPYLKKLETYHGKGERDYHGYDGPIQVSDGTFRALNSENEFIRAASKVGWPEITDLQSLDANNGIGRWSRYVSPDGRRQDTAHAYLHPKLQDEKHPNLHVLVESKVVRVLFDENKRAVGVEYTPNPDYQPATSPPPKLTIMARKLVVVSCGACGTPAVLERSGLGDPVVLERAGLPVVVNLPSVGREYLDHHASAYPYKTSLQPHETIDGILSGRTDITSLIEKNDKILGWNAIDVAAKLRPTEADIATLDSDFFGDHSDIPVGQYATVFNVTAYPYSRGHIHITGPDLSDPLDFDVGFFTDIHDIDIKTQVWGYKKQREMMRRTTMYRGELAVGHPRFPDGSVAACVEIDNPLRDVQDLQYSPEDDEAIEQWLREKINTTWHSLGTARMAPRENFGVVDHRLNVYGTEKLKIADLSIPPVNMGANTNNAAMVIGEKAADIIIQELGLKQ</sequence>
<evidence type="ECO:0000256" key="1">
    <source>
        <dbReference type="ARBA" id="ARBA00010790"/>
    </source>
</evidence>
<evidence type="ECO:0000313" key="4">
    <source>
        <dbReference type="EMBL" id="CEO57778.1"/>
    </source>
</evidence>